<protein>
    <recommendedName>
        <fullName evidence="3">Phage protein</fullName>
    </recommendedName>
</protein>
<accession>A0AA91EC29</accession>
<reference evidence="1 2" key="1">
    <citation type="submission" date="2016-04" db="EMBL/GenBank/DDBJ databases">
        <title>ATOL: Assembling a taxonomically balanced genome-scale reconstruction of the evolutionary history of the Enterobacteriaceae.</title>
        <authorList>
            <person name="Plunkett G.III."/>
            <person name="Neeno-Eckwall E.C."/>
            <person name="Glasner J.D."/>
            <person name="Perna N.T."/>
        </authorList>
    </citation>
    <scope>NUCLEOTIDE SEQUENCE [LARGE SCALE GENOMIC DNA]</scope>
    <source>
        <strain evidence="1 2">ATCC 12841</strain>
    </source>
</reference>
<dbReference type="RefSeq" id="WP_061554336.1">
    <property type="nucleotide sequence ID" value="NZ_LXEX01000077.1"/>
</dbReference>
<dbReference type="AlphaFoldDB" id="A0AA91EC29"/>
<gene>
    <name evidence="1" type="ORF">M993_04764</name>
</gene>
<proteinExistence type="predicted"/>
<comment type="caution">
    <text evidence="1">The sequence shown here is derived from an EMBL/GenBank/DDBJ whole genome shotgun (WGS) entry which is preliminary data.</text>
</comment>
<evidence type="ECO:0000313" key="2">
    <source>
        <dbReference type="Proteomes" id="UP000078431"/>
    </source>
</evidence>
<keyword evidence="2" id="KW-1185">Reference proteome</keyword>
<sequence length="114" mass="12537">MNYLKAQLRAAKSIAKNGKKFALWRGGGVENIGGIEVETPEVSLAITGIVVQYKLNEIDGTLIESGDFQIIATAETEIKIDDWIDVDGRRYRVIAPNPIKPAGVLILYKPQLRA</sequence>
<name>A0AA91EC29_9GAMM</name>
<evidence type="ECO:0008006" key="3">
    <source>
        <dbReference type="Google" id="ProtNLM"/>
    </source>
</evidence>
<evidence type="ECO:0000313" key="1">
    <source>
        <dbReference type="EMBL" id="OAT56538.1"/>
    </source>
</evidence>
<dbReference type="Proteomes" id="UP000078431">
    <property type="component" value="Unassembled WGS sequence"/>
</dbReference>
<organism evidence="1 2">
    <name type="scientific">Obesumbacterium proteus ATCC 12841</name>
    <dbReference type="NCBI Taxonomy" id="1354268"/>
    <lineage>
        <taxon>Bacteria</taxon>
        <taxon>Pseudomonadati</taxon>
        <taxon>Pseudomonadota</taxon>
        <taxon>Gammaproteobacteria</taxon>
        <taxon>Enterobacterales</taxon>
        <taxon>Hafniaceae</taxon>
        <taxon>Obesumbacterium</taxon>
    </lineage>
</organism>
<dbReference type="EMBL" id="LXEX01000077">
    <property type="protein sequence ID" value="OAT56538.1"/>
    <property type="molecule type" value="Genomic_DNA"/>
</dbReference>